<dbReference type="OrthoDB" id="3041533at2759"/>
<evidence type="ECO:0000313" key="1">
    <source>
        <dbReference type="EMBL" id="KAF5357002.1"/>
    </source>
</evidence>
<dbReference type="Proteomes" id="UP000559027">
    <property type="component" value="Unassembled WGS sequence"/>
</dbReference>
<dbReference type="EMBL" id="JAACJO010000006">
    <property type="protein sequence ID" value="KAF5357002.1"/>
    <property type="molecule type" value="Genomic_DNA"/>
</dbReference>
<comment type="caution">
    <text evidence="1">The sequence shown here is derived from an EMBL/GenBank/DDBJ whole genome shotgun (WGS) entry which is preliminary data.</text>
</comment>
<evidence type="ECO:0000313" key="2">
    <source>
        <dbReference type="Proteomes" id="UP000559027"/>
    </source>
</evidence>
<sequence length="429" mass="48986">MMATELPPEILSNVFRKEFKHRGPSHLEEIKRYSLVCSSWRFPAQHELFSTFYITSLYRPRSRNALPYSTIAKDERYSHIGPSIQVLQVCLRYPLAVPDVDPDFHLFLAHLSAVHVLILTNDTAKILFQSDIFTPQLRNALRNLFQLPTLVKLAVSTAGFPLAMIPSCSNLHSLVLFSSTRGLGPLCDAWYDVREGGQGELARTGPKIRVKDLNLFGDPDYIDGFTTWLRDPKHQMSTSRLTHATIQFYRSIPAGPKTIFCDFRNVEYLTVQFLFTNPLPENQTQLDMSNLALPTSDIENLINLRAFRAEYPAVGRPVDDIREAVAILSTWVVPFLHCLPTPRRLESLELYMITPSTWSRLGGAAPQPRPGTESMFTEVWERMDKYVDLRFTNLEKLALFMPWSTYKDVLQMLPKCTQKGIVKRAPYGT</sequence>
<reference evidence="1 2" key="1">
    <citation type="journal article" date="2020" name="ISME J.">
        <title>Uncovering the hidden diversity of litter-decomposition mechanisms in mushroom-forming fungi.</title>
        <authorList>
            <person name="Floudas D."/>
            <person name="Bentzer J."/>
            <person name="Ahren D."/>
            <person name="Johansson T."/>
            <person name="Persson P."/>
            <person name="Tunlid A."/>
        </authorList>
    </citation>
    <scope>NUCLEOTIDE SEQUENCE [LARGE SCALE GENOMIC DNA]</scope>
    <source>
        <strain evidence="1 2">CBS 146.42</strain>
    </source>
</reference>
<evidence type="ECO:0008006" key="3">
    <source>
        <dbReference type="Google" id="ProtNLM"/>
    </source>
</evidence>
<name>A0A8H5G284_9AGAR</name>
<proteinExistence type="predicted"/>
<dbReference type="AlphaFoldDB" id="A0A8H5G284"/>
<gene>
    <name evidence="1" type="ORF">D9756_006484</name>
</gene>
<keyword evidence="2" id="KW-1185">Reference proteome</keyword>
<organism evidence="1 2">
    <name type="scientific">Leucocoprinus leucothites</name>
    <dbReference type="NCBI Taxonomy" id="201217"/>
    <lineage>
        <taxon>Eukaryota</taxon>
        <taxon>Fungi</taxon>
        <taxon>Dikarya</taxon>
        <taxon>Basidiomycota</taxon>
        <taxon>Agaricomycotina</taxon>
        <taxon>Agaricomycetes</taxon>
        <taxon>Agaricomycetidae</taxon>
        <taxon>Agaricales</taxon>
        <taxon>Agaricineae</taxon>
        <taxon>Agaricaceae</taxon>
        <taxon>Leucocoprinus</taxon>
    </lineage>
</organism>
<protein>
    <recommendedName>
        <fullName evidence="3">F-box domain-containing protein</fullName>
    </recommendedName>
</protein>
<accession>A0A8H5G284</accession>